<proteinExistence type="predicted"/>
<dbReference type="SUPFAM" id="SSF53448">
    <property type="entry name" value="Nucleotide-diphospho-sugar transferases"/>
    <property type="match status" value="1"/>
</dbReference>
<dbReference type="InterPro" id="IPR001173">
    <property type="entry name" value="Glyco_trans_2-like"/>
</dbReference>
<dbReference type="InterPro" id="IPR029044">
    <property type="entry name" value="Nucleotide-diphossugar_trans"/>
</dbReference>
<reference evidence="2" key="2">
    <citation type="submission" date="2023-01" db="EMBL/GenBank/DDBJ databases">
        <title>Draft genome sequence of Methylophaga thalassica strain NBRC 102424.</title>
        <authorList>
            <person name="Sun Q."/>
            <person name="Mori K."/>
        </authorList>
    </citation>
    <scope>NUCLEOTIDE SEQUENCE</scope>
    <source>
        <strain evidence="2">NBRC 102424</strain>
    </source>
</reference>
<dbReference type="EMBL" id="BSND01000005">
    <property type="protein sequence ID" value="GLP99817.1"/>
    <property type="molecule type" value="Genomic_DNA"/>
</dbReference>
<evidence type="ECO:0000259" key="1">
    <source>
        <dbReference type="Pfam" id="PF00535"/>
    </source>
</evidence>
<dbReference type="Proteomes" id="UP001161423">
    <property type="component" value="Unassembled WGS sequence"/>
</dbReference>
<keyword evidence="3" id="KW-1185">Reference proteome</keyword>
<dbReference type="PANTHER" id="PTHR22916">
    <property type="entry name" value="GLYCOSYLTRANSFERASE"/>
    <property type="match status" value="1"/>
</dbReference>
<protein>
    <recommendedName>
        <fullName evidence="1">Glycosyltransferase 2-like domain-containing protein</fullName>
    </recommendedName>
</protein>
<dbReference type="Pfam" id="PF00535">
    <property type="entry name" value="Glycos_transf_2"/>
    <property type="match status" value="1"/>
</dbReference>
<name>A0ABQ5TW72_9GAMM</name>
<evidence type="ECO:0000313" key="3">
    <source>
        <dbReference type="Proteomes" id="UP001161423"/>
    </source>
</evidence>
<feature type="domain" description="Glycosyltransferase 2-like" evidence="1">
    <location>
        <begin position="6"/>
        <end position="160"/>
    </location>
</feature>
<comment type="caution">
    <text evidence="2">The sequence shown here is derived from an EMBL/GenBank/DDBJ whole genome shotgun (WGS) entry which is preliminary data.</text>
</comment>
<dbReference type="PANTHER" id="PTHR22916:SF3">
    <property type="entry name" value="UDP-GLCNAC:BETAGAL BETA-1,3-N-ACETYLGLUCOSAMINYLTRANSFERASE-LIKE PROTEIN 1"/>
    <property type="match status" value="1"/>
</dbReference>
<reference evidence="2" key="1">
    <citation type="journal article" date="2014" name="Int. J. Syst. Evol. Microbiol.">
        <title>Complete genome of a new Firmicutes species belonging to the dominant human colonic microbiota ('Ruminococcus bicirculans') reveals two chromosomes and a selective capacity to utilize plant glucans.</title>
        <authorList>
            <consortium name="NISC Comparative Sequencing Program"/>
            <person name="Wegmann U."/>
            <person name="Louis P."/>
            <person name="Goesmann A."/>
            <person name="Henrissat B."/>
            <person name="Duncan S.H."/>
            <person name="Flint H.J."/>
        </authorList>
    </citation>
    <scope>NUCLEOTIDE SEQUENCE</scope>
    <source>
        <strain evidence="2">NBRC 102424</strain>
    </source>
</reference>
<sequence length="312" mass="35806">MSKLVSVIMPARNAGDFIKKSIDSVLAQTYPDFELIIIDDKSTDNTREIAKSYADARIKIVDGPGIGISAAFNTGLENAKGEYFCRCDADDLFPEERLMIQVQWLNEHPEYVAICGSYTSIDEKGRHILQYHKDTHSRCIDSKFQEGHTITHFGTFLIKTEVIKSIGGCRSFFKTAEDIDLQLRMSQKGAVFFMAKNFYRYRLHNLSITHNQPSTQRKFFEAFAKECHRERVSVGTDALMRGDTPDIPDVIDEKQHTADSHMMNQLMSESWYWFNAGHRGQAFKSGYRLVSISPFSWLAWRNLMLLVLKSFK</sequence>
<accession>A0ABQ5TW72</accession>
<organism evidence="2 3">
    <name type="scientific">Methylophaga thalassica</name>
    <dbReference type="NCBI Taxonomy" id="40223"/>
    <lineage>
        <taxon>Bacteria</taxon>
        <taxon>Pseudomonadati</taxon>
        <taxon>Pseudomonadota</taxon>
        <taxon>Gammaproteobacteria</taxon>
        <taxon>Thiotrichales</taxon>
        <taxon>Piscirickettsiaceae</taxon>
        <taxon>Methylophaga</taxon>
    </lineage>
</organism>
<evidence type="ECO:0000313" key="2">
    <source>
        <dbReference type="EMBL" id="GLP99817.1"/>
    </source>
</evidence>
<dbReference type="Gene3D" id="3.90.550.10">
    <property type="entry name" value="Spore Coat Polysaccharide Biosynthesis Protein SpsA, Chain A"/>
    <property type="match status" value="1"/>
</dbReference>
<gene>
    <name evidence="2" type="ORF">GCM10007891_16710</name>
</gene>
<dbReference type="RefSeq" id="WP_284723053.1">
    <property type="nucleotide sequence ID" value="NZ_BSND01000005.1"/>
</dbReference>